<dbReference type="Pfam" id="PF00069">
    <property type="entry name" value="Pkinase"/>
    <property type="match status" value="1"/>
</dbReference>
<proteinExistence type="predicted"/>
<feature type="region of interest" description="Disordered" evidence="5">
    <location>
        <begin position="649"/>
        <end position="710"/>
    </location>
</feature>
<dbReference type="AlphaFoldDB" id="A0AA43QU96"/>
<dbReference type="EMBL" id="JAPUFD010000021">
    <property type="protein sequence ID" value="MDI1492756.1"/>
    <property type="molecule type" value="Genomic_DNA"/>
</dbReference>
<feature type="binding site" evidence="4">
    <location>
        <position position="62"/>
    </location>
    <ligand>
        <name>ATP</name>
        <dbReference type="ChEBI" id="CHEBI:30616"/>
    </ligand>
</feature>
<dbReference type="PROSITE" id="PS00107">
    <property type="entry name" value="PROTEIN_KINASE_ATP"/>
    <property type="match status" value="1"/>
</dbReference>
<evidence type="ECO:0000256" key="1">
    <source>
        <dbReference type="ARBA" id="ARBA00022527"/>
    </source>
</evidence>
<protein>
    <submittedName>
        <fullName evidence="7">Serine/threonine protein kinase</fullName>
        <ecNumber evidence="7">2.7.11.1</ecNumber>
    </submittedName>
</protein>
<reference evidence="7" key="1">
    <citation type="journal article" date="2023" name="Genome Biol. Evol.">
        <title>First Whole Genome Sequence and Flow Cytometry Genome Size Data for the Lichen-Forming Fungus Ramalina farinacea (Ascomycota).</title>
        <authorList>
            <person name="Llewellyn T."/>
            <person name="Mian S."/>
            <person name="Hill R."/>
            <person name="Leitch I.J."/>
            <person name="Gaya E."/>
        </authorList>
    </citation>
    <scope>NUCLEOTIDE SEQUENCE</scope>
    <source>
        <strain evidence="7">LIQ254RAFAR</strain>
    </source>
</reference>
<dbReference type="InterPro" id="IPR008271">
    <property type="entry name" value="Ser/Thr_kinase_AS"/>
</dbReference>
<name>A0AA43QU96_9LECA</name>
<dbReference type="EC" id="2.7.11.1" evidence="7"/>
<dbReference type="InterPro" id="IPR050117">
    <property type="entry name" value="MAPK"/>
</dbReference>
<dbReference type="PROSITE" id="PS00108">
    <property type="entry name" value="PROTEIN_KINASE_ST"/>
    <property type="match status" value="1"/>
</dbReference>
<sequence>MPSTHDYPTRTSSYGGLSSMCLEEKFELLKEIGDGSFGSVALARTRTAGAHIARRGTLVAIKTMKKTFESFAPCLELREVIFLKSIPSHAHLVPALDIFLDPLSKKLHICMENMDGNLYQLMKSRDHKCLDGSSVKSIMFQILSGLGHIHQHSFFHRDIKPENILVSTSAPQDTASTFRRYSSMMTPPSTPPLYTIKIADFGLARETHSPHQYTTYVSTRWYRAPEVLLRAGEYSAPVDIWALGAMAVEIANLKPLFPGSNEVDQVWRVCEIMGSPGNWYDKAGSKVGGGDWREGTKLAQKLGFSFPKMAPHSMETILRPPQWPPAFSNFVTWCLMWDPQKRPTSAEAMQHEYFADAVDPLRPRSSPSRGLNKKHMSVDGRSHRESADGAVNASKPSWFRKSLIREHPSSIPTPPAEQTMEQTAQQSAATRPQVVHARTEALPEPAHSTRFRPFANKRASWANGTSPANAAPMPILPSIRPISPFSATVNAQAHNKAISHARPGPRQASTEVKPGKKIGRQLSVQSQSNHYADLNRQDAERAHNGQMSPQSPTGEQKEGFFSHLRKRARRFSGKPQGQSAAAPEEPEASSGKSPWQSNRNSMAVDTNMDTILEKSYHDVGKSAPGVAYGGQPLSPAPEVPLKQAILPSSSTTDLTPQRHHSLSKSASTPALDTTSMMNANTPVSSRTRRALHRSTNANQMYDTPDEEDELLQEALSSAQSARKNMERRSRTEAEHYRKSLAKVDGNAQAKPPPAQDIAASNPYPTPSPSGRRNGILFDQNIMTEPVSALNMSKSPRKENQAHRWPTPPDEENGWAVSAAASIFAAGSNYH</sequence>
<evidence type="ECO:0000256" key="5">
    <source>
        <dbReference type="SAM" id="MobiDB-lite"/>
    </source>
</evidence>
<dbReference type="SMART" id="SM00220">
    <property type="entry name" value="S_TKc"/>
    <property type="match status" value="1"/>
</dbReference>
<feature type="region of interest" description="Disordered" evidence="5">
    <location>
        <begin position="494"/>
        <end position="517"/>
    </location>
</feature>
<feature type="compositionally biased region" description="Polar residues" evidence="5">
    <location>
        <begin position="663"/>
        <end position="685"/>
    </location>
</feature>
<feature type="compositionally biased region" description="Low complexity" evidence="5">
    <location>
        <begin position="575"/>
        <end position="594"/>
    </location>
</feature>
<dbReference type="InterPro" id="IPR017441">
    <property type="entry name" value="Protein_kinase_ATP_BS"/>
</dbReference>
<feature type="compositionally biased region" description="Basic and acidic residues" evidence="5">
    <location>
        <begin position="376"/>
        <end position="387"/>
    </location>
</feature>
<evidence type="ECO:0000256" key="4">
    <source>
        <dbReference type="PROSITE-ProRule" id="PRU10141"/>
    </source>
</evidence>
<organism evidence="7 8">
    <name type="scientific">Ramalina farinacea</name>
    <dbReference type="NCBI Taxonomy" id="258253"/>
    <lineage>
        <taxon>Eukaryota</taxon>
        <taxon>Fungi</taxon>
        <taxon>Dikarya</taxon>
        <taxon>Ascomycota</taxon>
        <taxon>Pezizomycotina</taxon>
        <taxon>Lecanoromycetes</taxon>
        <taxon>OSLEUM clade</taxon>
        <taxon>Lecanoromycetidae</taxon>
        <taxon>Lecanorales</taxon>
        <taxon>Lecanorineae</taxon>
        <taxon>Ramalinaceae</taxon>
        <taxon>Ramalina</taxon>
    </lineage>
</organism>
<feature type="region of interest" description="Disordered" evidence="5">
    <location>
        <begin position="569"/>
        <end position="600"/>
    </location>
</feature>
<keyword evidence="2 4" id="KW-0547">Nucleotide-binding</keyword>
<keyword evidence="7" id="KW-0808">Transferase</keyword>
<accession>A0AA43QU96</accession>
<feature type="region of interest" description="Disordered" evidence="5">
    <location>
        <begin position="359"/>
        <end position="394"/>
    </location>
</feature>
<gene>
    <name evidence="7" type="primary">IME2</name>
    <name evidence="7" type="ORF">OHK93_004538</name>
</gene>
<evidence type="ECO:0000259" key="6">
    <source>
        <dbReference type="PROSITE" id="PS50011"/>
    </source>
</evidence>
<feature type="region of interest" description="Disordered" evidence="5">
    <location>
        <begin position="790"/>
        <end position="813"/>
    </location>
</feature>
<dbReference type="Gene3D" id="3.30.200.20">
    <property type="entry name" value="Phosphorylase Kinase, domain 1"/>
    <property type="match status" value="1"/>
</dbReference>
<dbReference type="SUPFAM" id="SSF56112">
    <property type="entry name" value="Protein kinase-like (PK-like)"/>
    <property type="match status" value="1"/>
</dbReference>
<keyword evidence="1 7" id="KW-0723">Serine/threonine-protein kinase</keyword>
<dbReference type="PANTHER" id="PTHR24055">
    <property type="entry name" value="MITOGEN-ACTIVATED PROTEIN KINASE"/>
    <property type="match status" value="1"/>
</dbReference>
<dbReference type="InterPro" id="IPR011009">
    <property type="entry name" value="Kinase-like_dom_sf"/>
</dbReference>
<keyword evidence="7" id="KW-0418">Kinase</keyword>
<evidence type="ECO:0000256" key="3">
    <source>
        <dbReference type="ARBA" id="ARBA00022840"/>
    </source>
</evidence>
<evidence type="ECO:0000256" key="2">
    <source>
        <dbReference type="ARBA" id="ARBA00022741"/>
    </source>
</evidence>
<dbReference type="Proteomes" id="UP001161017">
    <property type="component" value="Unassembled WGS sequence"/>
</dbReference>
<evidence type="ECO:0000313" key="7">
    <source>
        <dbReference type="EMBL" id="MDI1492756.1"/>
    </source>
</evidence>
<comment type="caution">
    <text evidence="7">The sequence shown here is derived from an EMBL/GenBank/DDBJ whole genome shotgun (WGS) entry which is preliminary data.</text>
</comment>
<feature type="domain" description="Protein kinase" evidence="6">
    <location>
        <begin position="26"/>
        <end position="354"/>
    </location>
</feature>
<dbReference type="FunFam" id="3.30.200.20:FF:000233">
    <property type="entry name" value="Meiosis induction protein kinase"/>
    <property type="match status" value="1"/>
</dbReference>
<dbReference type="GO" id="GO:0004674">
    <property type="term" value="F:protein serine/threonine kinase activity"/>
    <property type="evidence" value="ECO:0007669"/>
    <property type="project" value="UniProtKB-KW"/>
</dbReference>
<dbReference type="FunFam" id="1.10.510.10:FF:000314">
    <property type="entry name" value="Serine threonine-protein kinase mak"/>
    <property type="match status" value="1"/>
</dbReference>
<dbReference type="GO" id="GO:0005524">
    <property type="term" value="F:ATP binding"/>
    <property type="evidence" value="ECO:0007669"/>
    <property type="project" value="UniProtKB-UniRule"/>
</dbReference>
<dbReference type="PROSITE" id="PS50011">
    <property type="entry name" value="PROTEIN_KINASE_DOM"/>
    <property type="match status" value="1"/>
</dbReference>
<dbReference type="Gene3D" id="1.10.510.10">
    <property type="entry name" value="Transferase(Phosphotransferase) domain 1"/>
    <property type="match status" value="1"/>
</dbReference>
<keyword evidence="3 4" id="KW-0067">ATP-binding</keyword>
<evidence type="ECO:0000313" key="8">
    <source>
        <dbReference type="Proteomes" id="UP001161017"/>
    </source>
</evidence>
<keyword evidence="8" id="KW-1185">Reference proteome</keyword>
<feature type="region of interest" description="Disordered" evidence="5">
    <location>
        <begin position="742"/>
        <end position="775"/>
    </location>
</feature>
<dbReference type="CDD" id="cd07830">
    <property type="entry name" value="STKc_MAK_like"/>
    <property type="match status" value="1"/>
</dbReference>
<dbReference type="InterPro" id="IPR000719">
    <property type="entry name" value="Prot_kinase_dom"/>
</dbReference>